<keyword evidence="3" id="KW-1185">Reference proteome</keyword>
<gene>
    <name evidence="2" type="ORF">FE840_010145</name>
</gene>
<organism evidence="2 3">
    <name type="scientific">Peteryoungia desertarenae</name>
    <dbReference type="NCBI Taxonomy" id="1813451"/>
    <lineage>
        <taxon>Bacteria</taxon>
        <taxon>Pseudomonadati</taxon>
        <taxon>Pseudomonadota</taxon>
        <taxon>Alphaproteobacteria</taxon>
        <taxon>Hyphomicrobiales</taxon>
        <taxon>Rhizobiaceae</taxon>
        <taxon>Peteryoungia</taxon>
    </lineage>
</organism>
<protein>
    <submittedName>
        <fullName evidence="2">Uncharacterized protein</fullName>
    </submittedName>
</protein>
<feature type="region of interest" description="Disordered" evidence="1">
    <location>
        <begin position="37"/>
        <end position="71"/>
    </location>
</feature>
<feature type="compositionally biased region" description="Basic residues" evidence="1">
    <location>
        <begin position="37"/>
        <end position="48"/>
    </location>
</feature>
<reference evidence="2 3" key="1">
    <citation type="submission" date="2020-06" db="EMBL/GenBank/DDBJ databases">
        <title>Genome sequence of Rhizobium sp strain ADMK78.</title>
        <authorList>
            <person name="Rahi P."/>
        </authorList>
    </citation>
    <scope>NUCLEOTIDE SEQUENCE [LARGE SCALE GENOMIC DNA]</scope>
    <source>
        <strain evidence="2 3">ADMK78</strain>
    </source>
</reference>
<dbReference type="EMBL" id="CP058350">
    <property type="protein sequence ID" value="QLF69869.1"/>
    <property type="molecule type" value="Genomic_DNA"/>
</dbReference>
<evidence type="ECO:0000313" key="2">
    <source>
        <dbReference type="EMBL" id="QLF69869.1"/>
    </source>
</evidence>
<dbReference type="RefSeq" id="WP_138288208.1">
    <property type="nucleotide sequence ID" value="NZ_CP058350.1"/>
</dbReference>
<evidence type="ECO:0000313" key="3">
    <source>
        <dbReference type="Proteomes" id="UP000308530"/>
    </source>
</evidence>
<accession>A0ABX6QMX9</accession>
<proteinExistence type="predicted"/>
<evidence type="ECO:0000256" key="1">
    <source>
        <dbReference type="SAM" id="MobiDB-lite"/>
    </source>
</evidence>
<name>A0ABX6QMX9_9HYPH</name>
<dbReference type="Proteomes" id="UP000308530">
    <property type="component" value="Chromosome"/>
</dbReference>
<sequence length="71" mass="7525">MTGARKTGLDETGRLLGHVLRTALSEALERRLALRRAMGKGAFRKPGKRQGASETGAPGVTGEGRHGRKGE</sequence>